<sequence>MILPRWLVFLADTGITATAFLLAYILRLNIYIDQASFGQVMVQLVGVIFPVYGGIFLLAGIYRGILRHSSIEDAARLALSVSAAMCAVYLVSAVAHLQFVPGILIIPYSVVFVHAAVTSVMLMGFRLIVRNMYHTYVVPHNGYRRVLIFGAGKMGRITLGVLESDPYSQVHVLGFIDDEKALIGKRLAGKPIYSEQYAFDKVIERLDVHEIIIAVNHGGIAPDRQKILLNHCLLFGVHVRIVPPLKDWIDGKLRMQQIRDVKIEDLLGREPIEINFDKISRSLKNKVVLVTGAAGSIGSEIVRQLTVFEPKNILLLDQAETPLYDLQQELLSSFPGTKFRVVMASVADPVRMRHVFDEFRPQYVFNAAAYKHVPLMEATPYEAIRVNIGGTRLLADLSVEFGVKKFVMISTDKAVNPTNVMGASKRICEIYIQSLSRLTDVHTQFITTRFGNVLGSNGSVVPLFRKQIEAGGPVTVTHPDIIRYFMTIPEACQLVLEAGFMARGGEIFMFDMGDPVRIYELAVKMITLAGLKPEEDIPIQITGLRPGEKLFEELLADKENTVQTYHPKIRVANVCPFDFEMVKNEVDSLLQASQTDSDTKLVARMKAIIPEFHSQNSQFVVLDHIATKEKRK</sequence>
<dbReference type="Pfam" id="PF02719">
    <property type="entry name" value="Polysacc_synt_2"/>
    <property type="match status" value="1"/>
</dbReference>
<evidence type="ECO:0000256" key="1">
    <source>
        <dbReference type="ARBA" id="ARBA00007430"/>
    </source>
</evidence>
<dbReference type="AlphaFoldDB" id="A0AA41Y4C7"/>
<reference evidence="4" key="1">
    <citation type="submission" date="2022-10" db="EMBL/GenBank/DDBJ databases">
        <title>Gaoshiqiia sediminis gen. nov., sp. nov., isolated from coastal sediment.</title>
        <authorList>
            <person name="Yu W.X."/>
            <person name="Mu D.S."/>
            <person name="Du J.Z."/>
            <person name="Liang Y.Q."/>
        </authorList>
    </citation>
    <scope>NUCLEOTIDE SEQUENCE</scope>
    <source>
        <strain evidence="4">A06</strain>
    </source>
</reference>
<dbReference type="EMBL" id="JAPAAF010000002">
    <property type="protein sequence ID" value="MCW0481674.1"/>
    <property type="molecule type" value="Genomic_DNA"/>
</dbReference>
<dbReference type="InterPro" id="IPR036291">
    <property type="entry name" value="NAD(P)-bd_dom_sf"/>
</dbReference>
<dbReference type="InterPro" id="IPR003869">
    <property type="entry name" value="Polysac_CapD-like"/>
</dbReference>
<dbReference type="PANTHER" id="PTHR43318">
    <property type="entry name" value="UDP-N-ACETYLGLUCOSAMINE 4,6-DEHYDRATASE"/>
    <property type="match status" value="1"/>
</dbReference>
<keyword evidence="2" id="KW-1133">Transmembrane helix</keyword>
<dbReference type="SUPFAM" id="SSF51735">
    <property type="entry name" value="NAD(P)-binding Rossmann-fold domains"/>
    <property type="match status" value="2"/>
</dbReference>
<dbReference type="Proteomes" id="UP001163821">
    <property type="component" value="Unassembled WGS sequence"/>
</dbReference>
<feature type="domain" description="Polysaccharide biosynthesis protein CapD-like" evidence="3">
    <location>
        <begin position="288"/>
        <end position="572"/>
    </location>
</feature>
<dbReference type="PANTHER" id="PTHR43318:SF1">
    <property type="entry name" value="POLYSACCHARIDE BIOSYNTHESIS PROTEIN EPSC-RELATED"/>
    <property type="match status" value="1"/>
</dbReference>
<feature type="transmembrane region" description="Helical" evidence="2">
    <location>
        <begin position="7"/>
        <end position="28"/>
    </location>
</feature>
<evidence type="ECO:0000313" key="5">
    <source>
        <dbReference type="Proteomes" id="UP001163821"/>
    </source>
</evidence>
<keyword evidence="5" id="KW-1185">Reference proteome</keyword>
<name>A0AA41Y4C7_9BACT</name>
<evidence type="ECO:0000313" key="4">
    <source>
        <dbReference type="EMBL" id="MCW0481674.1"/>
    </source>
</evidence>
<feature type="transmembrane region" description="Helical" evidence="2">
    <location>
        <begin position="40"/>
        <end position="65"/>
    </location>
</feature>
<protein>
    <submittedName>
        <fullName evidence="4">Polysaccharide biosynthesis protein</fullName>
    </submittedName>
</protein>
<accession>A0AA41Y4C7</accession>
<comment type="similarity">
    <text evidence="1">Belongs to the polysaccharide synthase family.</text>
</comment>
<dbReference type="InterPro" id="IPR051203">
    <property type="entry name" value="Polysaccharide_Synthase-Rel"/>
</dbReference>
<organism evidence="4 5">
    <name type="scientific">Gaoshiqia sediminis</name>
    <dbReference type="NCBI Taxonomy" id="2986998"/>
    <lineage>
        <taxon>Bacteria</taxon>
        <taxon>Pseudomonadati</taxon>
        <taxon>Bacteroidota</taxon>
        <taxon>Bacteroidia</taxon>
        <taxon>Marinilabiliales</taxon>
        <taxon>Prolixibacteraceae</taxon>
        <taxon>Gaoshiqia</taxon>
    </lineage>
</organism>
<dbReference type="Pfam" id="PF13727">
    <property type="entry name" value="CoA_binding_3"/>
    <property type="match status" value="1"/>
</dbReference>
<keyword evidence="2" id="KW-0812">Transmembrane</keyword>
<evidence type="ECO:0000259" key="3">
    <source>
        <dbReference type="Pfam" id="PF02719"/>
    </source>
</evidence>
<comment type="caution">
    <text evidence="4">The sequence shown here is derived from an EMBL/GenBank/DDBJ whole genome shotgun (WGS) entry which is preliminary data.</text>
</comment>
<dbReference type="CDD" id="cd05237">
    <property type="entry name" value="UDP_invert_4-6DH_SDR_e"/>
    <property type="match status" value="1"/>
</dbReference>
<evidence type="ECO:0000256" key="2">
    <source>
        <dbReference type="SAM" id="Phobius"/>
    </source>
</evidence>
<gene>
    <name evidence="4" type="ORF">N2K84_02960</name>
</gene>
<dbReference type="RefSeq" id="WP_282590283.1">
    <property type="nucleotide sequence ID" value="NZ_JAPAAF010000002.1"/>
</dbReference>
<dbReference type="Gene3D" id="3.40.50.720">
    <property type="entry name" value="NAD(P)-binding Rossmann-like Domain"/>
    <property type="match status" value="2"/>
</dbReference>
<keyword evidence="2" id="KW-0472">Membrane</keyword>
<feature type="transmembrane region" description="Helical" evidence="2">
    <location>
        <begin position="105"/>
        <end position="125"/>
    </location>
</feature>
<proteinExistence type="inferred from homology"/>
<feature type="transmembrane region" description="Helical" evidence="2">
    <location>
        <begin position="77"/>
        <end position="99"/>
    </location>
</feature>